<evidence type="ECO:0000313" key="1">
    <source>
        <dbReference type="EMBL" id="KAI9464276.1"/>
    </source>
</evidence>
<comment type="caution">
    <text evidence="1">The sequence shown here is derived from an EMBL/GenBank/DDBJ whole genome shotgun (WGS) entry which is preliminary data.</text>
</comment>
<reference evidence="1" key="1">
    <citation type="submission" date="2021-03" db="EMBL/GenBank/DDBJ databases">
        <title>Evolutionary priming and transition to the ectomycorrhizal habit in an iconic lineage of mushroom-forming fungi: is preadaptation a requirement?</title>
        <authorList>
            <consortium name="DOE Joint Genome Institute"/>
            <person name="Looney B.P."/>
            <person name="Miyauchi S."/>
            <person name="Morin E."/>
            <person name="Drula E."/>
            <person name="Courty P.E."/>
            <person name="Chicoki N."/>
            <person name="Fauchery L."/>
            <person name="Kohler A."/>
            <person name="Kuo A."/>
            <person name="LaButti K."/>
            <person name="Pangilinan J."/>
            <person name="Lipzen A."/>
            <person name="Riley R."/>
            <person name="Andreopoulos W."/>
            <person name="He G."/>
            <person name="Johnson J."/>
            <person name="Barry K.W."/>
            <person name="Grigoriev I.V."/>
            <person name="Nagy L."/>
            <person name="Hibbett D."/>
            <person name="Henrissat B."/>
            <person name="Matheny P.B."/>
            <person name="Labbe J."/>
            <person name="Martin A.F."/>
        </authorList>
    </citation>
    <scope>NUCLEOTIDE SEQUENCE</scope>
    <source>
        <strain evidence="1">BPL698</strain>
    </source>
</reference>
<gene>
    <name evidence="1" type="ORF">F5148DRAFT_982235</name>
</gene>
<keyword evidence="2" id="KW-1185">Reference proteome</keyword>
<name>A0ACC0U614_9AGAM</name>
<accession>A0ACC0U614</accession>
<organism evidence="1 2">
    <name type="scientific">Russula earlei</name>
    <dbReference type="NCBI Taxonomy" id="71964"/>
    <lineage>
        <taxon>Eukaryota</taxon>
        <taxon>Fungi</taxon>
        <taxon>Dikarya</taxon>
        <taxon>Basidiomycota</taxon>
        <taxon>Agaricomycotina</taxon>
        <taxon>Agaricomycetes</taxon>
        <taxon>Russulales</taxon>
        <taxon>Russulaceae</taxon>
        <taxon>Russula</taxon>
    </lineage>
</organism>
<proteinExistence type="predicted"/>
<evidence type="ECO:0000313" key="2">
    <source>
        <dbReference type="Proteomes" id="UP001207468"/>
    </source>
</evidence>
<feature type="non-terminal residue" evidence="1">
    <location>
        <position position="1"/>
    </location>
</feature>
<dbReference type="EMBL" id="JAGFNK010000152">
    <property type="protein sequence ID" value="KAI9464276.1"/>
    <property type="molecule type" value="Genomic_DNA"/>
</dbReference>
<protein>
    <submittedName>
        <fullName evidence="1">Uncharacterized protein</fullName>
    </submittedName>
</protein>
<dbReference type="Proteomes" id="UP001207468">
    <property type="component" value="Unassembled WGS sequence"/>
</dbReference>
<sequence>FHHHCEIFQTSGICNNFNFPWKHSLNHYVKLIHTFGAPNSLCSSITESKHNKAVNEPWQHSNCFEVLSQLLTNQCLDKLVAAVRTHC</sequence>